<feature type="domain" description="N-acetyltransferase" evidence="1">
    <location>
        <begin position="1"/>
        <end position="162"/>
    </location>
</feature>
<dbReference type="InterPro" id="IPR016181">
    <property type="entry name" value="Acyl_CoA_acyltransferase"/>
</dbReference>
<reference evidence="2" key="1">
    <citation type="submission" date="2018-06" db="EMBL/GenBank/DDBJ databases">
        <authorList>
            <person name="Zhirakovskaya E."/>
        </authorList>
    </citation>
    <scope>NUCLEOTIDE SEQUENCE</scope>
</reference>
<dbReference type="SUPFAM" id="SSF55729">
    <property type="entry name" value="Acyl-CoA N-acyltransferases (Nat)"/>
    <property type="match status" value="1"/>
</dbReference>
<evidence type="ECO:0000313" key="2">
    <source>
        <dbReference type="EMBL" id="VAW29425.1"/>
    </source>
</evidence>
<dbReference type="Gene3D" id="3.40.630.30">
    <property type="match status" value="1"/>
</dbReference>
<dbReference type="EMBL" id="UOES01000568">
    <property type="protein sequence ID" value="VAW29425.1"/>
    <property type="molecule type" value="Genomic_DNA"/>
</dbReference>
<dbReference type="InterPro" id="IPR051531">
    <property type="entry name" value="N-acetyltransferase"/>
</dbReference>
<protein>
    <recommendedName>
        <fullName evidence="1">N-acetyltransferase domain-containing protein</fullName>
    </recommendedName>
</protein>
<evidence type="ECO:0000259" key="1">
    <source>
        <dbReference type="PROSITE" id="PS51186"/>
    </source>
</evidence>
<dbReference type="PROSITE" id="PS51186">
    <property type="entry name" value="GNAT"/>
    <property type="match status" value="1"/>
</dbReference>
<dbReference type="GO" id="GO:0016747">
    <property type="term" value="F:acyltransferase activity, transferring groups other than amino-acyl groups"/>
    <property type="evidence" value="ECO:0007669"/>
    <property type="project" value="InterPro"/>
</dbReference>
<accession>A0A3B0UEK2</accession>
<gene>
    <name evidence="2" type="ORF">MNBD_BACTEROID06-1850</name>
</gene>
<sequence length="162" mass="18131">MAIQELELGNAPFILELLNTPQYIQFIGDKNVHSIKDAEINIQERIDSYVTNGFGLWLATLKESGVPIGTCGLIKRDTLEHVDIGFAFHPNHFNKGYAYEAAKACLRYGYEKLGLSKVVGITDGDNQSSIKLLEKLGLQFEKEIEMPNSDKVQLFSVIKKPD</sequence>
<proteinExistence type="predicted"/>
<dbReference type="Pfam" id="PF13302">
    <property type="entry name" value="Acetyltransf_3"/>
    <property type="match status" value="1"/>
</dbReference>
<dbReference type="InterPro" id="IPR000182">
    <property type="entry name" value="GNAT_dom"/>
</dbReference>
<dbReference type="AlphaFoldDB" id="A0A3B0UEK2"/>
<dbReference type="PANTHER" id="PTHR43792">
    <property type="entry name" value="GNAT FAMILY, PUTATIVE (AFU_ORTHOLOGUE AFUA_3G00765)-RELATED-RELATED"/>
    <property type="match status" value="1"/>
</dbReference>
<organism evidence="2">
    <name type="scientific">hydrothermal vent metagenome</name>
    <dbReference type="NCBI Taxonomy" id="652676"/>
    <lineage>
        <taxon>unclassified sequences</taxon>
        <taxon>metagenomes</taxon>
        <taxon>ecological metagenomes</taxon>
    </lineage>
</organism>
<dbReference type="PANTHER" id="PTHR43792:SF1">
    <property type="entry name" value="N-ACETYLTRANSFERASE DOMAIN-CONTAINING PROTEIN"/>
    <property type="match status" value="1"/>
</dbReference>
<name>A0A3B0UEK2_9ZZZZ</name>